<dbReference type="AlphaFoldDB" id="K2GID8"/>
<organism evidence="2">
    <name type="scientific">uncultured bacterium</name>
    <name type="common">gcode 4</name>
    <dbReference type="NCBI Taxonomy" id="1234023"/>
    <lineage>
        <taxon>Bacteria</taxon>
        <taxon>environmental samples</taxon>
    </lineage>
</organism>
<proteinExistence type="predicted"/>
<feature type="repeat" description="ANK" evidence="1">
    <location>
        <begin position="324"/>
        <end position="356"/>
    </location>
</feature>
<keyword evidence="1" id="KW-0040">ANK repeat</keyword>
<dbReference type="Gene3D" id="1.25.40.20">
    <property type="entry name" value="Ankyrin repeat-containing domain"/>
    <property type="match status" value="2"/>
</dbReference>
<sequence>MEKQTIDDITRLLSMEMGQLNEELWHTPEEARAIVNWVIDSSRPTLANLIVEVSDDVENTLNPSVYSVSELQNIISGLLKILNSDKSEWVNDILVNNDLFYVDQAGNNILIILVSEWNIDAVEYLTRYPFDFFHKNKNGYNLFDLVEILSSDNQLNESYKNNVRQCYKLIYDIVESALSIEFVLMTLKNSSNFHQYEELYEKILISSNINEINWFGTNLLQKASLFWDVKVAKVLVNNWIDVRHVNWKWETAKSIAELILQWSRFIEDYEEIIKIISDAENISFNVKPILDYFADNNNKNRWTYSHFMHLLKKTWNIDEIDPVSWNTLLHVAISAWDLPLINVLLKNNADIWVKNNDWLSAEDIIVSKWHPFFYKFNEMLKDNNRSKILNPVNIRPKHLITM</sequence>
<name>K2GID8_9BACT</name>
<dbReference type="InterPro" id="IPR036770">
    <property type="entry name" value="Ankyrin_rpt-contain_sf"/>
</dbReference>
<dbReference type="SUPFAM" id="SSF48403">
    <property type="entry name" value="Ankyrin repeat"/>
    <property type="match status" value="1"/>
</dbReference>
<dbReference type="InterPro" id="IPR002110">
    <property type="entry name" value="Ankyrin_rpt"/>
</dbReference>
<protein>
    <submittedName>
        <fullName evidence="2">Uncharacterized protein</fullName>
    </submittedName>
</protein>
<evidence type="ECO:0000256" key="1">
    <source>
        <dbReference type="PROSITE-ProRule" id="PRU00023"/>
    </source>
</evidence>
<reference evidence="2" key="1">
    <citation type="journal article" date="2012" name="Science">
        <title>Fermentation, hydrogen, and sulfur metabolism in multiple uncultivated bacterial phyla.</title>
        <authorList>
            <person name="Wrighton K.C."/>
            <person name="Thomas B.C."/>
            <person name="Sharon I."/>
            <person name="Miller C.S."/>
            <person name="Castelle C.J."/>
            <person name="VerBerkmoes N.C."/>
            <person name="Wilkins M.J."/>
            <person name="Hettich R.L."/>
            <person name="Lipton M.S."/>
            <person name="Williams K.H."/>
            <person name="Long P.E."/>
            <person name="Banfield J.F."/>
        </authorList>
    </citation>
    <scope>NUCLEOTIDE SEQUENCE [LARGE SCALE GENOMIC DNA]</scope>
</reference>
<dbReference type="EMBL" id="AMFJ01000027">
    <property type="protein sequence ID" value="EKE30194.1"/>
    <property type="molecule type" value="Genomic_DNA"/>
</dbReference>
<dbReference type="PROSITE" id="PS50088">
    <property type="entry name" value="ANK_REPEAT"/>
    <property type="match status" value="1"/>
</dbReference>
<evidence type="ECO:0000313" key="2">
    <source>
        <dbReference type="EMBL" id="EKE30194.1"/>
    </source>
</evidence>
<gene>
    <name evidence="2" type="ORF">ACD_2C00027G0007</name>
</gene>
<comment type="caution">
    <text evidence="2">The sequence shown here is derived from an EMBL/GenBank/DDBJ whole genome shotgun (WGS) entry which is preliminary data.</text>
</comment>
<accession>K2GID8</accession>